<evidence type="ECO:0000256" key="4">
    <source>
        <dbReference type="PROSITE-ProRule" id="PRU00191"/>
    </source>
</evidence>
<keyword evidence="2 4" id="KW-0727">SH2 domain</keyword>
<dbReference type="InterPro" id="IPR001452">
    <property type="entry name" value="SH3_domain"/>
</dbReference>
<reference evidence="8" key="1">
    <citation type="submission" date="2023-07" db="EMBL/GenBank/DDBJ databases">
        <title>Chromosome-level Genome Assembly of Striped Snakehead (Channa striata).</title>
        <authorList>
            <person name="Liu H."/>
        </authorList>
    </citation>
    <scope>NUCLEOTIDE SEQUENCE</scope>
    <source>
        <strain evidence="8">Gz</strain>
        <tissue evidence="8">Muscle</tissue>
    </source>
</reference>
<evidence type="ECO:0000256" key="1">
    <source>
        <dbReference type="ARBA" id="ARBA00022443"/>
    </source>
</evidence>
<dbReference type="SUPFAM" id="SSF50044">
    <property type="entry name" value="SH3-domain"/>
    <property type="match status" value="1"/>
</dbReference>
<keyword evidence="9" id="KW-1185">Reference proteome</keyword>
<name>A0AA88NQD2_CHASR</name>
<evidence type="ECO:0000313" key="8">
    <source>
        <dbReference type="EMBL" id="KAK2862515.1"/>
    </source>
</evidence>
<evidence type="ECO:0000259" key="7">
    <source>
        <dbReference type="PROSITE" id="PS50002"/>
    </source>
</evidence>
<dbReference type="InterPro" id="IPR036860">
    <property type="entry name" value="SH2_dom_sf"/>
</dbReference>
<dbReference type="PROSITE" id="PS50002">
    <property type="entry name" value="SH3"/>
    <property type="match status" value="1"/>
</dbReference>
<keyword evidence="3" id="KW-0449">Lipoprotein</keyword>
<comment type="caution">
    <text evidence="8">The sequence shown here is derived from an EMBL/GenBank/DDBJ whole genome shotgun (WGS) entry which is preliminary data.</text>
</comment>
<dbReference type="InterPro" id="IPR043539">
    <property type="entry name" value="Grb2-like"/>
</dbReference>
<organism evidence="8 9">
    <name type="scientific">Channa striata</name>
    <name type="common">Snakehead murrel</name>
    <name type="synonym">Ophicephalus striatus</name>
    <dbReference type="NCBI Taxonomy" id="64152"/>
    <lineage>
        <taxon>Eukaryota</taxon>
        <taxon>Metazoa</taxon>
        <taxon>Chordata</taxon>
        <taxon>Craniata</taxon>
        <taxon>Vertebrata</taxon>
        <taxon>Euteleostomi</taxon>
        <taxon>Actinopterygii</taxon>
        <taxon>Neopterygii</taxon>
        <taxon>Teleostei</taxon>
        <taxon>Neoteleostei</taxon>
        <taxon>Acanthomorphata</taxon>
        <taxon>Anabantaria</taxon>
        <taxon>Anabantiformes</taxon>
        <taxon>Channoidei</taxon>
        <taxon>Channidae</taxon>
        <taxon>Channa</taxon>
    </lineage>
</organism>
<sequence length="306" mass="34710">MVLCHYFNASLYTTRDGSSLIPLENNFELFNTDTVGATKRFQTSKKPPKNMGNCPFRCQSNLTILENSPEPASPTPLESIIVSLYNYPSFGRTELTMCIGEKLILLSDDGDFMMVRSTTTGYESYIPSNYTAKVTHRWLFTGISRYKAVELLMHPNNQTGAFLIRESETNKDCYSLSVLRRTSNSYMDCVKHYRISVLQNGWNYISPGLTFPSLHHLVDHYSECADGLTCRLTVPCFIQGLDDASEARPTPIAIRRPTVNWKDISRSVIFRKKRTESDNSLVSEGLREAISSYLQMTEGSDHSWDT</sequence>
<keyword evidence="1 5" id="KW-0728">SH3 domain</keyword>
<dbReference type="PRINTS" id="PR00401">
    <property type="entry name" value="SH2DOMAIN"/>
</dbReference>
<evidence type="ECO:0000313" key="9">
    <source>
        <dbReference type="Proteomes" id="UP001187415"/>
    </source>
</evidence>
<dbReference type="Gene3D" id="2.30.30.40">
    <property type="entry name" value="SH3 Domains"/>
    <property type="match status" value="1"/>
</dbReference>
<dbReference type="AlphaFoldDB" id="A0AA88NQD2"/>
<evidence type="ECO:0000259" key="6">
    <source>
        <dbReference type="PROSITE" id="PS50001"/>
    </source>
</evidence>
<dbReference type="EMBL" id="JAUPFM010000001">
    <property type="protein sequence ID" value="KAK2862515.1"/>
    <property type="molecule type" value="Genomic_DNA"/>
</dbReference>
<proteinExistence type="predicted"/>
<dbReference type="Proteomes" id="UP001187415">
    <property type="component" value="Unassembled WGS sequence"/>
</dbReference>
<protein>
    <submittedName>
        <fullName evidence="8">Uncharacterized protein</fullName>
    </submittedName>
</protein>
<feature type="domain" description="SH2" evidence="6">
    <location>
        <begin position="138"/>
        <end position="236"/>
    </location>
</feature>
<dbReference type="PROSITE" id="PS50001">
    <property type="entry name" value="SH2"/>
    <property type="match status" value="1"/>
</dbReference>
<feature type="domain" description="SH3" evidence="7">
    <location>
        <begin position="76"/>
        <end position="136"/>
    </location>
</feature>
<accession>A0AA88NQD2</accession>
<dbReference type="Pfam" id="PF00017">
    <property type="entry name" value="SH2"/>
    <property type="match status" value="1"/>
</dbReference>
<dbReference type="SUPFAM" id="SSF55550">
    <property type="entry name" value="SH2 domain"/>
    <property type="match status" value="1"/>
</dbReference>
<dbReference type="InterPro" id="IPR036028">
    <property type="entry name" value="SH3-like_dom_sf"/>
</dbReference>
<dbReference type="Gene3D" id="3.30.505.10">
    <property type="entry name" value="SH2 domain"/>
    <property type="match status" value="1"/>
</dbReference>
<dbReference type="SMART" id="SM00326">
    <property type="entry name" value="SH3"/>
    <property type="match status" value="1"/>
</dbReference>
<dbReference type="PANTHER" id="PTHR46037">
    <property type="entry name" value="PROTEIN ENHANCER OF SEVENLESS 2B"/>
    <property type="match status" value="1"/>
</dbReference>
<evidence type="ECO:0000256" key="5">
    <source>
        <dbReference type="PROSITE-ProRule" id="PRU00192"/>
    </source>
</evidence>
<gene>
    <name evidence="8" type="ORF">Q5P01_002048</name>
</gene>
<dbReference type="SMART" id="SM00252">
    <property type="entry name" value="SH2"/>
    <property type="match status" value="1"/>
</dbReference>
<evidence type="ECO:0000256" key="2">
    <source>
        <dbReference type="ARBA" id="ARBA00022999"/>
    </source>
</evidence>
<evidence type="ECO:0000256" key="3">
    <source>
        <dbReference type="ARBA" id="ARBA00023288"/>
    </source>
</evidence>
<dbReference type="InterPro" id="IPR000980">
    <property type="entry name" value="SH2"/>
</dbReference>